<dbReference type="OrthoDB" id="9815441at2"/>
<evidence type="ECO:0000313" key="4">
    <source>
        <dbReference type="Proteomes" id="UP000273786"/>
    </source>
</evidence>
<dbReference type="InterPro" id="IPR029058">
    <property type="entry name" value="AB_hydrolase_fold"/>
</dbReference>
<dbReference type="InterPro" id="IPR000073">
    <property type="entry name" value="AB_hydrolase_1"/>
</dbReference>
<evidence type="ECO:0000256" key="1">
    <source>
        <dbReference type="SAM" id="Phobius"/>
    </source>
</evidence>
<reference evidence="3 4" key="1">
    <citation type="submission" date="2018-11" db="EMBL/GenBank/DDBJ databases">
        <title>the genome of Mesorhizobium tamadayense DSM 28320.</title>
        <authorList>
            <person name="Gao J."/>
        </authorList>
    </citation>
    <scope>NUCLEOTIDE SEQUENCE [LARGE SCALE GENOMIC DNA]</scope>
    <source>
        <strain evidence="3 4">DSM 28320</strain>
    </source>
</reference>
<dbReference type="Pfam" id="PF00561">
    <property type="entry name" value="Abhydrolase_1"/>
    <property type="match status" value="1"/>
</dbReference>
<sequence length="324" mass="35226">MLISVLSWLVGGLLVAAAVVVLGSMLATWWIAARAERLVPACGKFVEIDGNRIHYVEEGEGRPIVFLHGLGGQFHHFRHTLFGRFGAGYRLIALDRPGSGYSVRAAGASGRLPEQAEAVWRFIEELELERPLIVGHSLGGAIALALAIEHPAAISGIALLAPLTHLEARVRQKFDLLYVPSRLWRRVLAHTVAIPASLKYAEPTMKFIFAPQAVPGDYMIAGGGWLGLRPAHFHATSSDFVAVEEDLGRLEQRYGEIAMPAGILFGAEDRVIGIAAHGEPMPGKIEELDFERVQGLGHMPQFVDPERVVAFIRRIATRAFAGAA</sequence>
<feature type="transmembrane region" description="Helical" evidence="1">
    <location>
        <begin position="6"/>
        <end position="31"/>
    </location>
</feature>
<dbReference type="RefSeq" id="WP_125002724.1">
    <property type="nucleotide sequence ID" value="NZ_RQXT01000031.1"/>
</dbReference>
<comment type="caution">
    <text evidence="3">The sequence shown here is derived from an EMBL/GenBank/DDBJ whole genome shotgun (WGS) entry which is preliminary data.</text>
</comment>
<dbReference type="PRINTS" id="PR00111">
    <property type="entry name" value="ABHYDROLASE"/>
</dbReference>
<name>A0A3P3FD37_9HYPH</name>
<evidence type="ECO:0000313" key="3">
    <source>
        <dbReference type="EMBL" id="RRH96441.1"/>
    </source>
</evidence>
<dbReference type="PANTHER" id="PTHR43689">
    <property type="entry name" value="HYDROLASE"/>
    <property type="match status" value="1"/>
</dbReference>
<dbReference type="Proteomes" id="UP000273786">
    <property type="component" value="Unassembled WGS sequence"/>
</dbReference>
<keyword evidence="1" id="KW-1133">Transmembrane helix</keyword>
<keyword evidence="1" id="KW-0472">Membrane</keyword>
<dbReference type="SUPFAM" id="SSF53474">
    <property type="entry name" value="alpha/beta-Hydrolases"/>
    <property type="match status" value="1"/>
</dbReference>
<organism evidence="3 4">
    <name type="scientific">Mesorhizobium tamadayense</name>
    <dbReference type="NCBI Taxonomy" id="425306"/>
    <lineage>
        <taxon>Bacteria</taxon>
        <taxon>Pseudomonadati</taxon>
        <taxon>Pseudomonadota</taxon>
        <taxon>Alphaproteobacteria</taxon>
        <taxon>Hyphomicrobiales</taxon>
        <taxon>Phyllobacteriaceae</taxon>
        <taxon>Mesorhizobium</taxon>
    </lineage>
</organism>
<keyword evidence="4" id="KW-1185">Reference proteome</keyword>
<dbReference type="AlphaFoldDB" id="A0A3P3FD37"/>
<feature type="domain" description="AB hydrolase-1" evidence="2">
    <location>
        <begin position="63"/>
        <end position="305"/>
    </location>
</feature>
<keyword evidence="1" id="KW-0812">Transmembrane</keyword>
<gene>
    <name evidence="3" type="ORF">EH240_22560</name>
</gene>
<dbReference type="GO" id="GO:0016787">
    <property type="term" value="F:hydrolase activity"/>
    <property type="evidence" value="ECO:0007669"/>
    <property type="project" value="UniProtKB-KW"/>
</dbReference>
<dbReference type="Gene3D" id="3.40.50.1820">
    <property type="entry name" value="alpha/beta hydrolase"/>
    <property type="match status" value="1"/>
</dbReference>
<proteinExistence type="predicted"/>
<evidence type="ECO:0000259" key="2">
    <source>
        <dbReference type="Pfam" id="PF00561"/>
    </source>
</evidence>
<protein>
    <submittedName>
        <fullName evidence="3">Alpha/beta fold hydrolase</fullName>
    </submittedName>
</protein>
<dbReference type="PANTHER" id="PTHR43689:SF8">
    <property type="entry name" value="ALPHA_BETA-HYDROLASES SUPERFAMILY PROTEIN"/>
    <property type="match status" value="1"/>
</dbReference>
<dbReference type="EMBL" id="RQXT01000031">
    <property type="protein sequence ID" value="RRH96441.1"/>
    <property type="molecule type" value="Genomic_DNA"/>
</dbReference>
<accession>A0A3P3FD37</accession>
<keyword evidence="3" id="KW-0378">Hydrolase</keyword>